<keyword evidence="5 12" id="KW-0812">Transmembrane</keyword>
<accession>A0A6A6NK94</accession>
<dbReference type="AlphaFoldDB" id="A0A6A6NK94"/>
<keyword evidence="4" id="KW-0433">Leucine-rich repeat</keyword>
<evidence type="ECO:0000256" key="5">
    <source>
        <dbReference type="ARBA" id="ARBA00022692"/>
    </source>
</evidence>
<keyword evidence="8 12" id="KW-1133">Transmembrane helix</keyword>
<evidence type="ECO:0000256" key="4">
    <source>
        <dbReference type="ARBA" id="ARBA00022614"/>
    </source>
</evidence>
<dbReference type="FunFam" id="3.80.10.10:FF:000400">
    <property type="entry name" value="Nuclear pore complex protein NUP107"/>
    <property type="match status" value="1"/>
</dbReference>
<dbReference type="InterPro" id="IPR032675">
    <property type="entry name" value="LRR_dom_sf"/>
</dbReference>
<dbReference type="GO" id="GO:0005524">
    <property type="term" value="F:ATP binding"/>
    <property type="evidence" value="ECO:0007669"/>
    <property type="project" value="InterPro"/>
</dbReference>
<dbReference type="InterPro" id="IPR001245">
    <property type="entry name" value="Ser-Thr/Tyr_kinase_cat_dom"/>
</dbReference>
<keyword evidence="3" id="KW-0134">Cell wall</keyword>
<evidence type="ECO:0000256" key="2">
    <source>
        <dbReference type="ARBA" id="ARBA00004370"/>
    </source>
</evidence>
<dbReference type="Pfam" id="PF07714">
    <property type="entry name" value="PK_Tyr_Ser-Thr"/>
    <property type="match status" value="1"/>
</dbReference>
<organism evidence="15 16">
    <name type="scientific">Hevea brasiliensis</name>
    <name type="common">Para rubber tree</name>
    <name type="synonym">Siphonia brasiliensis</name>
    <dbReference type="NCBI Taxonomy" id="3981"/>
    <lineage>
        <taxon>Eukaryota</taxon>
        <taxon>Viridiplantae</taxon>
        <taxon>Streptophyta</taxon>
        <taxon>Embryophyta</taxon>
        <taxon>Tracheophyta</taxon>
        <taxon>Spermatophyta</taxon>
        <taxon>Magnoliopsida</taxon>
        <taxon>eudicotyledons</taxon>
        <taxon>Gunneridae</taxon>
        <taxon>Pentapetalae</taxon>
        <taxon>rosids</taxon>
        <taxon>fabids</taxon>
        <taxon>Malpighiales</taxon>
        <taxon>Euphorbiaceae</taxon>
        <taxon>Crotonoideae</taxon>
        <taxon>Micrandreae</taxon>
        <taxon>Hevea</taxon>
    </lineage>
</organism>
<comment type="similarity">
    <text evidence="10">Belongs to the polygalacturonase-inhibiting protein family.</text>
</comment>
<dbReference type="InterPro" id="IPR013210">
    <property type="entry name" value="LRR_N_plant-typ"/>
</dbReference>
<dbReference type="SUPFAM" id="SSF56112">
    <property type="entry name" value="Protein kinase-like (PK-like)"/>
    <property type="match status" value="1"/>
</dbReference>
<evidence type="ECO:0000313" key="16">
    <source>
        <dbReference type="Proteomes" id="UP000467840"/>
    </source>
</evidence>
<dbReference type="InterPro" id="IPR046959">
    <property type="entry name" value="PRK1-6/SRF4-like"/>
</dbReference>
<gene>
    <name evidence="15" type="ORF">GH714_030838</name>
</gene>
<feature type="chain" id="PRO_5025378714" description="Protein kinase domain-containing protein" evidence="13">
    <location>
        <begin position="19"/>
        <end position="598"/>
    </location>
</feature>
<dbReference type="PANTHER" id="PTHR48007:SF86">
    <property type="entry name" value="(WILD MALAYSIAN BANANA) HYPOTHETICAL PROTEIN"/>
    <property type="match status" value="1"/>
</dbReference>
<dbReference type="Proteomes" id="UP000467840">
    <property type="component" value="Chromosome 5"/>
</dbReference>
<name>A0A6A6NK94_HEVBR</name>
<evidence type="ECO:0000256" key="12">
    <source>
        <dbReference type="SAM" id="Phobius"/>
    </source>
</evidence>
<evidence type="ECO:0000256" key="7">
    <source>
        <dbReference type="ARBA" id="ARBA00022737"/>
    </source>
</evidence>
<evidence type="ECO:0000256" key="6">
    <source>
        <dbReference type="ARBA" id="ARBA00022729"/>
    </source>
</evidence>
<sequence>MAHYRVFISVSFYAYIWAFLRTSTASSHSTDIYCLKSIEDSVEDPDNLLRSSWNFNNDSDGFICSFTGVQCWHPNENKVVSLSLPKMKLKGRFPRGIENCTSLTGLDLSGNEFQGPIPLDIGKRMPYVTRLDLSFNKFSGEIPSSIANCSYLNDLNLENNELTGRIPQQIGQLDRIKTFSVANNRLSGQVPNFAKGSIPAENYANNMGLCGGPLEECTKPRKINWKVIGYTLSAASVMVVLACCVPWVRVGEKKKRRITAAEIIILMIGRKNKKREDELEDGFAMIEVQQETEISRLEKFVTRMSYIDLSYATQNFSQHNIIGHGQMGTMYKATLPNGWCLAVKRLHDSQQFEEQFISELKTLARFRHDNLIPILGFAIELKERLLVYKYVSNGNLFDWLHSAEDKKKILEWPLRMKIAVGLARGLAWLHHRNRFRLAHLNINSKSVLLDKNFEPKLSNFGRARISSPIETELWESSFLKEDVYNFGIVILELIKGKQLTSSDSSERSLEEYTSNISTSSASSLYDAIDTCLIGKGHDDEIFQLFRIACNCVEHLPERRKNMLEVYEMIKDVKRHKSSHNDPQKSVESKIVSPNFRDE</sequence>
<protein>
    <recommendedName>
        <fullName evidence="14">Protein kinase domain-containing protein</fullName>
    </recommendedName>
</protein>
<evidence type="ECO:0000259" key="14">
    <source>
        <dbReference type="PROSITE" id="PS50011"/>
    </source>
</evidence>
<dbReference type="EMBL" id="JAAGAX010000001">
    <property type="protein sequence ID" value="KAF2325588.1"/>
    <property type="molecule type" value="Genomic_DNA"/>
</dbReference>
<dbReference type="Gene3D" id="1.10.510.10">
    <property type="entry name" value="Transferase(Phosphotransferase) domain 1"/>
    <property type="match status" value="1"/>
</dbReference>
<keyword evidence="16" id="KW-1185">Reference proteome</keyword>
<dbReference type="InterPro" id="IPR011009">
    <property type="entry name" value="Kinase-like_dom_sf"/>
</dbReference>
<evidence type="ECO:0000256" key="3">
    <source>
        <dbReference type="ARBA" id="ARBA00022512"/>
    </source>
</evidence>
<dbReference type="PROSITE" id="PS50011">
    <property type="entry name" value="PROTEIN_KINASE_DOM"/>
    <property type="match status" value="1"/>
</dbReference>
<dbReference type="InterPro" id="IPR001611">
    <property type="entry name" value="Leu-rich_rpt"/>
</dbReference>
<evidence type="ECO:0000256" key="13">
    <source>
        <dbReference type="SAM" id="SignalP"/>
    </source>
</evidence>
<feature type="region of interest" description="Disordered" evidence="11">
    <location>
        <begin position="574"/>
        <end position="598"/>
    </location>
</feature>
<comment type="caution">
    <text evidence="15">The sequence shown here is derived from an EMBL/GenBank/DDBJ whole genome shotgun (WGS) entry which is preliminary data.</text>
</comment>
<evidence type="ECO:0000313" key="15">
    <source>
        <dbReference type="EMBL" id="KAF2325588.1"/>
    </source>
</evidence>
<keyword evidence="6 13" id="KW-0732">Signal</keyword>
<evidence type="ECO:0000256" key="10">
    <source>
        <dbReference type="ARBA" id="ARBA00038043"/>
    </source>
</evidence>
<dbReference type="SUPFAM" id="SSF52058">
    <property type="entry name" value="L domain-like"/>
    <property type="match status" value="1"/>
</dbReference>
<evidence type="ECO:0000256" key="11">
    <source>
        <dbReference type="SAM" id="MobiDB-lite"/>
    </source>
</evidence>
<dbReference type="GO" id="GO:0016020">
    <property type="term" value="C:membrane"/>
    <property type="evidence" value="ECO:0007669"/>
    <property type="project" value="UniProtKB-SubCell"/>
</dbReference>
<dbReference type="GO" id="GO:0004672">
    <property type="term" value="F:protein kinase activity"/>
    <property type="evidence" value="ECO:0007669"/>
    <property type="project" value="InterPro"/>
</dbReference>
<dbReference type="Gene3D" id="3.30.200.20">
    <property type="entry name" value="Phosphorylase Kinase, domain 1"/>
    <property type="match status" value="1"/>
</dbReference>
<dbReference type="Gene3D" id="3.80.10.10">
    <property type="entry name" value="Ribonuclease Inhibitor"/>
    <property type="match status" value="1"/>
</dbReference>
<feature type="domain" description="Protein kinase" evidence="14">
    <location>
        <begin position="316"/>
        <end position="578"/>
    </location>
</feature>
<dbReference type="PANTHER" id="PTHR48007">
    <property type="entry name" value="LEUCINE-RICH REPEAT RECEPTOR-LIKE PROTEIN KINASE PXC1"/>
    <property type="match status" value="1"/>
</dbReference>
<feature type="compositionally biased region" description="Basic and acidic residues" evidence="11">
    <location>
        <begin position="578"/>
        <end position="587"/>
    </location>
</feature>
<proteinExistence type="inferred from homology"/>
<dbReference type="Pfam" id="PF08263">
    <property type="entry name" value="LRRNT_2"/>
    <property type="match status" value="1"/>
</dbReference>
<keyword evidence="7" id="KW-0677">Repeat</keyword>
<keyword evidence="3" id="KW-0964">Secreted</keyword>
<evidence type="ECO:0000256" key="8">
    <source>
        <dbReference type="ARBA" id="ARBA00022989"/>
    </source>
</evidence>
<comment type="subcellular location">
    <subcellularLocation>
        <location evidence="2">Membrane</location>
    </subcellularLocation>
    <subcellularLocation>
        <location evidence="1">Secreted</location>
        <location evidence="1">Cell wall</location>
    </subcellularLocation>
</comment>
<dbReference type="Pfam" id="PF00560">
    <property type="entry name" value="LRR_1"/>
    <property type="match status" value="3"/>
</dbReference>
<feature type="transmembrane region" description="Helical" evidence="12">
    <location>
        <begin position="227"/>
        <end position="248"/>
    </location>
</feature>
<reference evidence="15 16" key="1">
    <citation type="journal article" date="2020" name="Mol. Plant">
        <title>The Chromosome-Based Rubber Tree Genome Provides New Insights into Spurge Genome Evolution and Rubber Biosynthesis.</title>
        <authorList>
            <person name="Liu J."/>
            <person name="Shi C."/>
            <person name="Shi C.C."/>
            <person name="Li W."/>
            <person name="Zhang Q.J."/>
            <person name="Zhang Y."/>
            <person name="Li K."/>
            <person name="Lu H.F."/>
            <person name="Shi C."/>
            <person name="Zhu S.T."/>
            <person name="Xiao Z.Y."/>
            <person name="Nan H."/>
            <person name="Yue Y."/>
            <person name="Zhu X.G."/>
            <person name="Wu Y."/>
            <person name="Hong X.N."/>
            <person name="Fan G.Y."/>
            <person name="Tong Y."/>
            <person name="Zhang D."/>
            <person name="Mao C.L."/>
            <person name="Liu Y.L."/>
            <person name="Hao S.J."/>
            <person name="Liu W.Q."/>
            <person name="Lv M.Q."/>
            <person name="Zhang H.B."/>
            <person name="Liu Y."/>
            <person name="Hu-Tang G.R."/>
            <person name="Wang J.P."/>
            <person name="Wang J.H."/>
            <person name="Sun Y.H."/>
            <person name="Ni S.B."/>
            <person name="Chen W.B."/>
            <person name="Zhang X.C."/>
            <person name="Jiao Y.N."/>
            <person name="Eichler E.E."/>
            <person name="Li G.H."/>
            <person name="Liu X."/>
            <person name="Gao L.Z."/>
        </authorList>
    </citation>
    <scope>NUCLEOTIDE SEQUENCE [LARGE SCALE GENOMIC DNA]</scope>
    <source>
        <strain evidence="16">cv. GT1</strain>
        <tissue evidence="15">Leaf</tissue>
    </source>
</reference>
<evidence type="ECO:0000256" key="1">
    <source>
        <dbReference type="ARBA" id="ARBA00004191"/>
    </source>
</evidence>
<feature type="signal peptide" evidence="13">
    <location>
        <begin position="1"/>
        <end position="18"/>
    </location>
</feature>
<dbReference type="InterPro" id="IPR000719">
    <property type="entry name" value="Prot_kinase_dom"/>
</dbReference>
<keyword evidence="9 12" id="KW-0472">Membrane</keyword>
<evidence type="ECO:0000256" key="9">
    <source>
        <dbReference type="ARBA" id="ARBA00023136"/>
    </source>
</evidence>